<dbReference type="WBParaSite" id="HPBE_0002321501-mRNA-1">
    <property type="protein sequence ID" value="HPBE_0002321501-mRNA-1"/>
    <property type="gene ID" value="HPBE_0002321501"/>
</dbReference>
<evidence type="ECO:0000313" key="1">
    <source>
        <dbReference type="EMBL" id="VDP37269.1"/>
    </source>
</evidence>
<protein>
    <submittedName>
        <fullName evidence="3">UDENN domain-containing protein</fullName>
    </submittedName>
</protein>
<reference evidence="1 2" key="1">
    <citation type="submission" date="2018-11" db="EMBL/GenBank/DDBJ databases">
        <authorList>
            <consortium name="Pathogen Informatics"/>
        </authorList>
    </citation>
    <scope>NUCLEOTIDE SEQUENCE [LARGE SCALE GENOMIC DNA]</scope>
</reference>
<organism evidence="2 3">
    <name type="scientific">Heligmosomoides polygyrus</name>
    <name type="common">Parasitic roundworm</name>
    <dbReference type="NCBI Taxonomy" id="6339"/>
    <lineage>
        <taxon>Eukaryota</taxon>
        <taxon>Metazoa</taxon>
        <taxon>Ecdysozoa</taxon>
        <taxon>Nematoda</taxon>
        <taxon>Chromadorea</taxon>
        <taxon>Rhabditida</taxon>
        <taxon>Rhabditina</taxon>
        <taxon>Rhabditomorpha</taxon>
        <taxon>Strongyloidea</taxon>
        <taxon>Heligmosomidae</taxon>
        <taxon>Heligmosomoides</taxon>
    </lineage>
</organism>
<keyword evidence="2" id="KW-1185">Reference proteome</keyword>
<name>A0A183GKJ5_HELPZ</name>
<sequence length="132" mass="14928">MCPLRMSECTDKKGKFGLRRVFDREKAGKLSTAYEQRVVESHHQPEVASAGCEKLNLFKYYDCEPNEVLAANPKALQSKPHPLDSSYMKFDTPFFFMVTRESAFGRLVQCIGRFNNVAAVYTAKDVPPVSNV</sequence>
<proteinExistence type="predicted"/>
<gene>
    <name evidence="1" type="ORF">HPBE_LOCUS23214</name>
</gene>
<dbReference type="Proteomes" id="UP000050761">
    <property type="component" value="Unassembled WGS sequence"/>
</dbReference>
<evidence type="ECO:0000313" key="3">
    <source>
        <dbReference type="WBParaSite" id="HPBE_0002321501-mRNA-1"/>
    </source>
</evidence>
<accession>A0A183GKJ5</accession>
<evidence type="ECO:0000313" key="2">
    <source>
        <dbReference type="Proteomes" id="UP000050761"/>
    </source>
</evidence>
<dbReference type="AlphaFoldDB" id="A0A183GKJ5"/>
<dbReference type="OrthoDB" id="5821868at2759"/>
<dbReference type="EMBL" id="UZAH01034802">
    <property type="protein sequence ID" value="VDP37269.1"/>
    <property type="molecule type" value="Genomic_DNA"/>
</dbReference>
<accession>A0A3P8GRH8</accession>
<reference evidence="3" key="2">
    <citation type="submission" date="2019-09" db="UniProtKB">
        <authorList>
            <consortium name="WormBaseParasite"/>
        </authorList>
    </citation>
    <scope>IDENTIFICATION</scope>
</reference>